<gene>
    <name evidence="2" type="ORF">UFOVP787_173</name>
</gene>
<dbReference type="InterPro" id="IPR040741">
    <property type="entry name" value="ADDT"/>
</dbReference>
<organism evidence="2">
    <name type="scientific">uncultured Caudovirales phage</name>
    <dbReference type="NCBI Taxonomy" id="2100421"/>
    <lineage>
        <taxon>Viruses</taxon>
        <taxon>Duplodnaviria</taxon>
        <taxon>Heunggongvirae</taxon>
        <taxon>Uroviricota</taxon>
        <taxon>Caudoviricetes</taxon>
        <taxon>Peduoviridae</taxon>
        <taxon>Maltschvirus</taxon>
        <taxon>Maltschvirus maltsch</taxon>
    </lineage>
</organism>
<dbReference type="Pfam" id="PF18724">
    <property type="entry name" value="ADDT"/>
    <property type="match status" value="1"/>
</dbReference>
<protein>
    <recommendedName>
        <fullName evidence="1">Amino acid:DNA transferase domain-containing protein</fullName>
    </recommendedName>
</protein>
<accession>A0A6J5P5V6</accession>
<reference evidence="2" key="1">
    <citation type="submission" date="2020-04" db="EMBL/GenBank/DDBJ databases">
        <authorList>
            <person name="Chiriac C."/>
            <person name="Salcher M."/>
            <person name="Ghai R."/>
            <person name="Kavagutti S V."/>
        </authorList>
    </citation>
    <scope>NUCLEOTIDE SEQUENCE</scope>
</reference>
<evidence type="ECO:0000259" key="1">
    <source>
        <dbReference type="Pfam" id="PF18724"/>
    </source>
</evidence>
<feature type="domain" description="Amino acid:DNA transferase" evidence="1">
    <location>
        <begin position="42"/>
        <end position="265"/>
    </location>
</feature>
<sequence length="356" mass="43039">MDFRLPQYRREVFLRFYEFHLKYKSHPGGVYFAFPWLADKLSMNKEQKLWMAFINGCSQNIVTTYLIFQKFPTIKNLDMDKLESWWNDTHHKFKVGSGWDSDRKYFKVGKTGFPACVKSYKDNVDKFGSQTNLFENLQNTTDKYKNFENSWDYVRNNFLSFGRLSAFSYLEYLRIQGLNLDCNSLFLNDIDGSRSHRNGLCKVLGRDDLDWWKQNLKYKPETINWLEKESNILFEEAKNRIDHEDVSLFTLESTFCCYKSWHRPNRRYPNVYMDMFHDRIKYAEKEWNMNLNIFWDMREDCLPKNLRLEDNPTDPGLSKEKQNHYLTTGQVIMMEKDWPCFENDFNKSRNILEFME</sequence>
<evidence type="ECO:0000313" key="2">
    <source>
        <dbReference type="EMBL" id="CAB4162904.1"/>
    </source>
</evidence>
<name>A0A6J5P5V6_9CAUD</name>
<dbReference type="EMBL" id="LR796734">
    <property type="protein sequence ID" value="CAB4162904.1"/>
    <property type="molecule type" value="Genomic_DNA"/>
</dbReference>
<proteinExistence type="predicted"/>